<evidence type="ECO:0000256" key="3">
    <source>
        <dbReference type="ARBA" id="ARBA00023048"/>
    </source>
</evidence>
<dbReference type="InterPro" id="IPR036302">
    <property type="entry name" value="Pyosin/cloacin_T_dom_sf"/>
</dbReference>
<proteinExistence type="predicted"/>
<evidence type="ECO:0000256" key="1">
    <source>
        <dbReference type="ARBA" id="ARBA00022529"/>
    </source>
</evidence>
<dbReference type="SUPFAM" id="SSF69369">
    <property type="entry name" value="Cloacin translocation domain"/>
    <property type="match status" value="1"/>
</dbReference>
<feature type="region of interest" description="Disordered" evidence="5">
    <location>
        <begin position="1"/>
        <end position="55"/>
    </location>
</feature>
<organism evidence="7 8">
    <name type="scientific">Erwinia rhapontici</name>
    <name type="common">Pectobacterium rhapontici</name>
    <dbReference type="NCBI Taxonomy" id="55212"/>
    <lineage>
        <taxon>Bacteria</taxon>
        <taxon>Pseudomonadati</taxon>
        <taxon>Pseudomonadota</taxon>
        <taxon>Gammaproteobacteria</taxon>
        <taxon>Enterobacterales</taxon>
        <taxon>Erwiniaceae</taxon>
        <taxon>Erwinia</taxon>
    </lineage>
</organism>
<dbReference type="InterPro" id="IPR016128">
    <property type="entry name" value="Pyosin/cloacin_T_dom"/>
</dbReference>
<dbReference type="RefSeq" id="WP_280518168.1">
    <property type="nucleotide sequence ID" value="NZ_AP024329.1"/>
</dbReference>
<protein>
    <recommendedName>
        <fullName evidence="6">Pyosin/cloacin translocation domain-containing protein</fullName>
    </recommendedName>
</protein>
<keyword evidence="1" id="KW-0929">Antimicrobial</keyword>
<evidence type="ECO:0000313" key="7">
    <source>
        <dbReference type="EMBL" id="BCQ33473.1"/>
    </source>
</evidence>
<keyword evidence="3" id="KW-0078">Bacteriocin</keyword>
<evidence type="ECO:0000256" key="2">
    <source>
        <dbReference type="ARBA" id="ARBA00023022"/>
    </source>
</evidence>
<feature type="domain" description="Pyosin/cloacin translocation" evidence="6">
    <location>
        <begin position="375"/>
        <end position="509"/>
    </location>
</feature>
<dbReference type="Proteomes" id="UP000677515">
    <property type="component" value="Chromosome"/>
</dbReference>
<accession>A0ABN6DF76</accession>
<reference evidence="7 8" key="1">
    <citation type="submission" date="2021-01" db="EMBL/GenBank/DDBJ databases">
        <title>Complete genome sequence of Erwinia rhapontici MAFF 311153.</title>
        <authorList>
            <person name="Morohoshi T."/>
            <person name="Someya N."/>
        </authorList>
    </citation>
    <scope>NUCLEOTIDE SEQUENCE [LARGE SCALE GENOMIC DNA]</scope>
    <source>
        <strain evidence="7 8">MAFF 311153</strain>
    </source>
</reference>
<gene>
    <name evidence="7" type="ORF">ERHA53_08160</name>
</gene>
<keyword evidence="8" id="KW-1185">Reference proteome</keyword>
<dbReference type="Pfam" id="PF06958">
    <property type="entry name" value="Pyocin_S"/>
    <property type="match status" value="1"/>
</dbReference>
<evidence type="ECO:0000313" key="8">
    <source>
        <dbReference type="Proteomes" id="UP000677515"/>
    </source>
</evidence>
<feature type="compositionally biased region" description="Gly residues" evidence="5">
    <location>
        <begin position="1"/>
        <end position="14"/>
    </location>
</feature>
<evidence type="ECO:0000256" key="5">
    <source>
        <dbReference type="SAM" id="MobiDB-lite"/>
    </source>
</evidence>
<evidence type="ECO:0000256" key="4">
    <source>
        <dbReference type="SAM" id="Coils"/>
    </source>
</evidence>
<keyword evidence="2" id="KW-0044">Antibiotic</keyword>
<name>A0ABN6DF76_ERWRD</name>
<sequence>MPGFNYGGGKGDGTGWSSERGNEPSPGGGSKGNAGNHDKGKGSTSGKGSGTTPGISRSVGDALALKAGLNPGDFTGYFINADGNAIGISPLVGGDAFGVNLGPAPANPAVGGGNSGNGNSANTLNPFNAVIVTFKGDTSDARIAALNKIIADNARMANSGQAGQRIRNAVKATKQAKAELALINAARKQKAAKQAAEARAKAEAAAKTKAEAEARAKTEAAAKAKVEAEARAKTEAAAKAKVEAEARAKAEAAAKAQREAATNRLRSASVQAVRGVEIGTPASTAPASWAIASAGAITLGEDVAGSLLSRISAVLTELRGIAAASLAGPVAATLAGLLYSEKVGVGSDVVPGRDISALLSTDTLSLPDASALLRAADAGTPIDMAVRGRLIVHDDGTLETQLVRSKVPGKVQVVRAVQDSVTGYWGVTLPKVADVQGPTILVSPVNQPGAGSATLTDPVPVPEQITHFGGPVTVPQGPTVLITPVAEPPGIHDIILVFPPESGLKPQYIIYNSPYGETNAKGKYSGRDYNKDKAGGPIQNLDWKEATIDRAGVDKVKLHAGRFGESPDNKVMIERLEKILTGELQVTDTDKRYYTHEIRELERYRNLGVKDGTVPDNAKEVWNNTHTATLEDYKLNEKNDPLYTPEAEEAFFK</sequence>
<keyword evidence="4" id="KW-0175">Coiled coil</keyword>
<feature type="coiled-coil region" evidence="4">
    <location>
        <begin position="183"/>
        <end position="259"/>
    </location>
</feature>
<dbReference type="EMBL" id="AP024329">
    <property type="protein sequence ID" value="BCQ33473.1"/>
    <property type="molecule type" value="Genomic_DNA"/>
</dbReference>
<evidence type="ECO:0000259" key="6">
    <source>
        <dbReference type="Pfam" id="PF06958"/>
    </source>
</evidence>